<evidence type="ECO:0000313" key="4">
    <source>
        <dbReference type="Proteomes" id="UP000294558"/>
    </source>
</evidence>
<dbReference type="InterPro" id="IPR003870">
    <property type="entry name" value="DUF222"/>
</dbReference>
<feature type="domain" description="HNH nuclease" evidence="2">
    <location>
        <begin position="319"/>
        <end position="371"/>
    </location>
</feature>
<dbReference type="CDD" id="cd00085">
    <property type="entry name" value="HNHc"/>
    <property type="match status" value="1"/>
</dbReference>
<comment type="caution">
    <text evidence="3">The sequence shown here is derived from an EMBL/GenBank/DDBJ whole genome shotgun (WGS) entry which is preliminary data.</text>
</comment>
<evidence type="ECO:0000256" key="1">
    <source>
        <dbReference type="ARBA" id="ARBA00023450"/>
    </source>
</evidence>
<keyword evidence="3" id="KW-0255">Endonuclease</keyword>
<dbReference type="OrthoDB" id="5177627at2"/>
<proteinExistence type="inferred from homology"/>
<dbReference type="Pfam" id="PF01844">
    <property type="entry name" value="HNH"/>
    <property type="match status" value="1"/>
</dbReference>
<comment type="similarity">
    <text evidence="1">Belongs to the Rv1128c/1148c/1588c/1702c/1945/3466 family.</text>
</comment>
<evidence type="ECO:0000313" key="3">
    <source>
        <dbReference type="EMBL" id="TDT17084.1"/>
    </source>
</evidence>
<dbReference type="GO" id="GO:0003676">
    <property type="term" value="F:nucleic acid binding"/>
    <property type="evidence" value="ECO:0007669"/>
    <property type="project" value="InterPro"/>
</dbReference>
<sequence length="408" mass="44763">MDVSAVVEHVEQVAAARAAGRDGHGVDSLQVQEALRSVARLQAWLSSSRTELTSLLSEHDPFPEKTAAECTRGSTRDAIKDRDRSDTIDQIPVFGGLLDDGDITEGHVDALTNAARGLDNDEQRAELFDRVGDLGDVASVASVDEWRRRLGIEAKNIRRRDGIDKLERQKRDTRLSSWTDGDGMICIRGRFDPVTGRQLLGRIDNTVNALFAETVPDTCPTDPIGKQHHLNALALARLVAGDAPRSGRPEYIVVVDTSSGDGNGGPTVDWGIPIDIPQRVLADMMSDGVVHTVVVRNGIVLHAPGQLDLGRSTRLASPAQRRALRALYATCAIPGCDTRFERCKIHHIIWWRNGGTTDLDNLIPVCTHHHTKIHDDDWHIELGPNRELTLRFPDGTIHNTGPPTRRAA</sequence>
<dbReference type="EMBL" id="SOAU01000001">
    <property type="protein sequence ID" value="TDT17084.1"/>
    <property type="molecule type" value="Genomic_DNA"/>
</dbReference>
<dbReference type="AlphaFoldDB" id="A0A4R7I1V0"/>
<dbReference type="InterPro" id="IPR003615">
    <property type="entry name" value="HNH_nuc"/>
</dbReference>
<dbReference type="RefSeq" id="WP_133869392.1">
    <property type="nucleotide sequence ID" value="NZ_SOAU01000001.1"/>
</dbReference>
<dbReference type="Proteomes" id="UP000294558">
    <property type="component" value="Unassembled WGS sequence"/>
</dbReference>
<keyword evidence="3" id="KW-0378">Hydrolase</keyword>
<protein>
    <submittedName>
        <fullName evidence="3">HNH endonuclease</fullName>
    </submittedName>
</protein>
<keyword evidence="3" id="KW-0540">Nuclease</keyword>
<keyword evidence="4" id="KW-1185">Reference proteome</keyword>
<dbReference type="Pfam" id="PF02720">
    <property type="entry name" value="DUF222"/>
    <property type="match status" value="1"/>
</dbReference>
<reference evidence="3 4" key="1">
    <citation type="submission" date="2019-03" db="EMBL/GenBank/DDBJ databases">
        <title>Sequencing the genomes of 1000 actinobacteria strains.</title>
        <authorList>
            <person name="Klenk H.-P."/>
        </authorList>
    </citation>
    <scope>NUCLEOTIDE SEQUENCE [LARGE SCALE GENOMIC DNA]</scope>
    <source>
        <strain evidence="3 4">DSM 18936</strain>
    </source>
</reference>
<gene>
    <name evidence="3" type="ORF">BDK89_2688</name>
</gene>
<organism evidence="3 4">
    <name type="scientific">Ilumatobacter fluminis</name>
    <dbReference type="NCBI Taxonomy" id="467091"/>
    <lineage>
        <taxon>Bacteria</taxon>
        <taxon>Bacillati</taxon>
        <taxon>Actinomycetota</taxon>
        <taxon>Acidimicrobiia</taxon>
        <taxon>Acidimicrobiales</taxon>
        <taxon>Ilumatobacteraceae</taxon>
        <taxon>Ilumatobacter</taxon>
    </lineage>
</organism>
<accession>A0A4R7I1V0</accession>
<evidence type="ECO:0000259" key="2">
    <source>
        <dbReference type="SMART" id="SM00507"/>
    </source>
</evidence>
<name>A0A4R7I1V0_9ACTN</name>
<dbReference type="GO" id="GO:0004519">
    <property type="term" value="F:endonuclease activity"/>
    <property type="evidence" value="ECO:0007669"/>
    <property type="project" value="UniProtKB-KW"/>
</dbReference>
<dbReference type="GO" id="GO:0008270">
    <property type="term" value="F:zinc ion binding"/>
    <property type="evidence" value="ECO:0007669"/>
    <property type="project" value="InterPro"/>
</dbReference>
<dbReference type="Gene3D" id="1.10.30.50">
    <property type="match status" value="1"/>
</dbReference>
<dbReference type="InterPro" id="IPR002711">
    <property type="entry name" value="HNH"/>
</dbReference>
<dbReference type="SMART" id="SM00507">
    <property type="entry name" value="HNHc"/>
    <property type="match status" value="1"/>
</dbReference>